<evidence type="ECO:0000313" key="1">
    <source>
        <dbReference type="EMBL" id="KAF0701029.1"/>
    </source>
</evidence>
<sequence length="123" mass="13891">MHPRSDAGTRATDEMSWTDIVLTDTVSDLRESLLSHAGPPIEDRRRVQPTYLLWVFTLAVIQQGLAVLNDSLVNKQLRNGRVAWKRHHYLGISDRNLTVSSSDQGRHSVVGCFESRSEFDSLT</sequence>
<accession>A0A485KKF6</accession>
<reference evidence="2 3" key="1">
    <citation type="submission" date="2019-03" db="EMBL/GenBank/DDBJ databases">
        <authorList>
            <person name="Gaulin E."/>
            <person name="Dumas B."/>
        </authorList>
    </citation>
    <scope>NUCLEOTIDE SEQUENCE [LARGE SCALE GENOMIC DNA]</scope>
    <source>
        <strain evidence="2">CBS 568.67</strain>
    </source>
</reference>
<evidence type="ECO:0000313" key="3">
    <source>
        <dbReference type="Proteomes" id="UP000332933"/>
    </source>
</evidence>
<dbReference type="AlphaFoldDB" id="A0A485KKF6"/>
<gene>
    <name evidence="2" type="primary">Aste57867_8475</name>
    <name evidence="1" type="ORF">As57867_008443</name>
    <name evidence="2" type="ORF">ASTE57867_8475</name>
</gene>
<proteinExistence type="predicted"/>
<evidence type="ECO:0000313" key="2">
    <source>
        <dbReference type="EMBL" id="VFT85361.1"/>
    </source>
</evidence>
<keyword evidence="3" id="KW-1185">Reference proteome</keyword>
<organism evidence="2 3">
    <name type="scientific">Aphanomyces stellatus</name>
    <dbReference type="NCBI Taxonomy" id="120398"/>
    <lineage>
        <taxon>Eukaryota</taxon>
        <taxon>Sar</taxon>
        <taxon>Stramenopiles</taxon>
        <taxon>Oomycota</taxon>
        <taxon>Saprolegniomycetes</taxon>
        <taxon>Saprolegniales</taxon>
        <taxon>Verrucalvaceae</taxon>
        <taxon>Aphanomyces</taxon>
    </lineage>
</organism>
<dbReference type="EMBL" id="VJMH01005103">
    <property type="protein sequence ID" value="KAF0701029.1"/>
    <property type="molecule type" value="Genomic_DNA"/>
</dbReference>
<reference evidence="1" key="2">
    <citation type="submission" date="2019-06" db="EMBL/GenBank/DDBJ databases">
        <title>Genomics analysis of Aphanomyces spp. identifies a new class of oomycete effector associated with host adaptation.</title>
        <authorList>
            <person name="Gaulin E."/>
        </authorList>
    </citation>
    <scope>NUCLEOTIDE SEQUENCE</scope>
    <source>
        <strain evidence="1">CBS 578.67</strain>
    </source>
</reference>
<name>A0A485KKF6_9STRA</name>
<dbReference type="Proteomes" id="UP000332933">
    <property type="component" value="Unassembled WGS sequence"/>
</dbReference>
<dbReference type="EMBL" id="CAADRA010005124">
    <property type="protein sequence ID" value="VFT85361.1"/>
    <property type="molecule type" value="Genomic_DNA"/>
</dbReference>
<protein>
    <submittedName>
        <fullName evidence="2">Aste57867_8475 protein</fullName>
    </submittedName>
</protein>